<dbReference type="AlphaFoldDB" id="A0ABC8JUV8"/>
<feature type="domain" description="SANTA" evidence="2">
    <location>
        <begin position="56"/>
        <end position="146"/>
    </location>
</feature>
<feature type="compositionally biased region" description="Basic and acidic residues" evidence="1">
    <location>
        <begin position="204"/>
        <end position="290"/>
    </location>
</feature>
<name>A0ABC8JUV8_ERUVS</name>
<dbReference type="Pfam" id="PF09133">
    <property type="entry name" value="SANTA"/>
    <property type="match status" value="1"/>
</dbReference>
<keyword evidence="4" id="KW-1185">Reference proteome</keyword>
<organism evidence="3 4">
    <name type="scientific">Eruca vesicaria subsp. sativa</name>
    <name type="common">Garden rocket</name>
    <name type="synonym">Eruca sativa</name>
    <dbReference type="NCBI Taxonomy" id="29727"/>
    <lineage>
        <taxon>Eukaryota</taxon>
        <taxon>Viridiplantae</taxon>
        <taxon>Streptophyta</taxon>
        <taxon>Embryophyta</taxon>
        <taxon>Tracheophyta</taxon>
        <taxon>Spermatophyta</taxon>
        <taxon>Magnoliopsida</taxon>
        <taxon>eudicotyledons</taxon>
        <taxon>Gunneridae</taxon>
        <taxon>Pentapetalae</taxon>
        <taxon>rosids</taxon>
        <taxon>malvids</taxon>
        <taxon>Brassicales</taxon>
        <taxon>Brassicaceae</taxon>
        <taxon>Brassiceae</taxon>
        <taxon>Eruca</taxon>
    </lineage>
</organism>
<dbReference type="EMBL" id="CAKOAT010148487">
    <property type="protein sequence ID" value="CAH8342452.1"/>
    <property type="molecule type" value="Genomic_DNA"/>
</dbReference>
<evidence type="ECO:0000259" key="2">
    <source>
        <dbReference type="Pfam" id="PF09133"/>
    </source>
</evidence>
<feature type="region of interest" description="Disordered" evidence="1">
    <location>
        <begin position="199"/>
        <end position="290"/>
    </location>
</feature>
<dbReference type="InterPro" id="IPR053090">
    <property type="entry name" value="Centromere_KNL-2_homolog"/>
</dbReference>
<feature type="region of interest" description="Disordered" evidence="1">
    <location>
        <begin position="309"/>
        <end position="340"/>
    </location>
</feature>
<evidence type="ECO:0000313" key="3">
    <source>
        <dbReference type="EMBL" id="CAH8342452.1"/>
    </source>
</evidence>
<evidence type="ECO:0000256" key="1">
    <source>
        <dbReference type="SAM" id="MobiDB-lite"/>
    </source>
</evidence>
<dbReference type="Proteomes" id="UP001642260">
    <property type="component" value="Unassembled WGS sequence"/>
</dbReference>
<dbReference type="InterPro" id="IPR015216">
    <property type="entry name" value="SANTA"/>
</dbReference>
<evidence type="ECO:0000313" key="4">
    <source>
        <dbReference type="Proteomes" id="UP001642260"/>
    </source>
</evidence>
<feature type="compositionally biased region" description="Basic and acidic residues" evidence="1">
    <location>
        <begin position="309"/>
        <end position="334"/>
    </location>
</feature>
<dbReference type="PANTHER" id="PTHR35311:SF1">
    <property type="entry name" value="PROTEIN EMBRYO DEFECTIVE 1674"/>
    <property type="match status" value="1"/>
</dbReference>
<gene>
    <name evidence="3" type="ORF">ERUC_LOCUS15863</name>
</gene>
<feature type="compositionally biased region" description="Polar residues" evidence="1">
    <location>
        <begin position="40"/>
        <end position="49"/>
    </location>
</feature>
<reference evidence="3 4" key="1">
    <citation type="submission" date="2022-03" db="EMBL/GenBank/DDBJ databases">
        <authorList>
            <person name="Macdonald S."/>
            <person name="Ahmed S."/>
            <person name="Newling K."/>
        </authorList>
    </citation>
    <scope>NUCLEOTIDE SEQUENCE [LARGE SCALE GENOMIC DNA]</scope>
</reference>
<accession>A0ABC8JUV8</accession>
<feature type="region of interest" description="Disordered" evidence="1">
    <location>
        <begin position="1"/>
        <end position="49"/>
    </location>
</feature>
<comment type="caution">
    <text evidence="3">The sequence shown here is derived from an EMBL/GenBank/DDBJ whole genome shotgun (WGS) entry which is preliminary data.</text>
</comment>
<dbReference type="PANTHER" id="PTHR35311">
    <property type="entry name" value="KINETOCHORE-ASSOCIATED PROTEIN KNL-2 HOMOLOG"/>
    <property type="match status" value="1"/>
</dbReference>
<proteinExistence type="predicted"/>
<protein>
    <recommendedName>
        <fullName evidence="2">SANTA domain-containing protein</fullName>
    </recommendedName>
</protein>
<sequence>MATKPKLQPLSARRSSPRTRSGAVPEPISTPNSDEIPRTPFSSKAITPLSGTQESVSLSEWWLKRKANGKGLGVEGFGTIGESTVTQRFSLATISTRHDITTLETSDAVTVSLSGIIDQSLSVENGVSSEVCNRFLLGFPCDWKDYIEEGFVEEEKDYGVSFSDIPVNRMDDVLATASPCFLDEIMGYAVDNLRDLLHPGGTGKPDKERHKARKECERSVKECRTPRRDGGDEKRLVLSDEGVKTRGMLRSREEDETERHKKPRKECESSVKGTPRRDGGDEKRLVLSDEGVKTRGMLRWREECEAERNKPRKECERSVKDCRTPRRDGGDEKCLVLSDG</sequence>